<dbReference type="InterPro" id="IPR017441">
    <property type="entry name" value="Protein_kinase_ATP_BS"/>
</dbReference>
<feature type="binding site" evidence="12">
    <location>
        <position position="675"/>
    </location>
    <ligand>
        <name>ATP</name>
        <dbReference type="ChEBI" id="CHEBI:30616"/>
    </ligand>
</feature>
<feature type="compositionally biased region" description="Low complexity" evidence="13">
    <location>
        <begin position="18"/>
        <end position="42"/>
    </location>
</feature>
<dbReference type="PROSITE" id="PS00107">
    <property type="entry name" value="PROTEIN_KINASE_ATP"/>
    <property type="match status" value="1"/>
</dbReference>
<dbReference type="FunFam" id="1.10.510.10:FF:000476">
    <property type="entry name" value="PAS domain-containing protein tyrosine kinase family protein"/>
    <property type="match status" value="1"/>
</dbReference>
<feature type="region of interest" description="Disordered" evidence="13">
    <location>
        <begin position="332"/>
        <end position="353"/>
    </location>
</feature>
<dbReference type="PANTHER" id="PTHR44329">
    <property type="entry name" value="SERINE/THREONINE-PROTEIN KINASE TNNI3K-RELATED"/>
    <property type="match status" value="1"/>
</dbReference>
<name>A0AAV8P619_ENSVE</name>
<evidence type="ECO:0000256" key="6">
    <source>
        <dbReference type="ARBA" id="ARBA00022741"/>
    </source>
</evidence>
<comment type="catalytic activity">
    <reaction evidence="10">
        <text>L-threonyl-[protein] + ATP = O-phospho-L-threonyl-[protein] + ADP + H(+)</text>
        <dbReference type="Rhea" id="RHEA:46608"/>
        <dbReference type="Rhea" id="RHEA-COMP:11060"/>
        <dbReference type="Rhea" id="RHEA-COMP:11605"/>
        <dbReference type="ChEBI" id="CHEBI:15378"/>
        <dbReference type="ChEBI" id="CHEBI:30013"/>
        <dbReference type="ChEBI" id="CHEBI:30616"/>
        <dbReference type="ChEBI" id="CHEBI:61977"/>
        <dbReference type="ChEBI" id="CHEBI:456216"/>
        <dbReference type="EC" id="2.7.11.1"/>
    </reaction>
</comment>
<evidence type="ECO:0000256" key="2">
    <source>
        <dbReference type="ARBA" id="ARBA00010507"/>
    </source>
</evidence>
<comment type="similarity">
    <text evidence="2">Belongs to the protein kinase superfamily. TKL Ser/Thr protein kinase family. RAF subfamily.</text>
</comment>
<evidence type="ECO:0000256" key="13">
    <source>
        <dbReference type="SAM" id="MobiDB-lite"/>
    </source>
</evidence>
<dbReference type="PRINTS" id="PR00109">
    <property type="entry name" value="TYRKINASE"/>
</dbReference>
<comment type="subcellular location">
    <subcellularLocation>
        <location evidence="1">Membrane</location>
    </subcellularLocation>
</comment>
<evidence type="ECO:0000256" key="7">
    <source>
        <dbReference type="ARBA" id="ARBA00022777"/>
    </source>
</evidence>
<dbReference type="InterPro" id="IPR000719">
    <property type="entry name" value="Prot_kinase_dom"/>
</dbReference>
<dbReference type="InterPro" id="IPR011009">
    <property type="entry name" value="Kinase-like_dom_sf"/>
</dbReference>
<dbReference type="SMART" id="SM00220">
    <property type="entry name" value="S_TKc"/>
    <property type="match status" value="1"/>
</dbReference>
<feature type="compositionally biased region" description="Polar residues" evidence="13">
    <location>
        <begin position="397"/>
        <end position="424"/>
    </location>
</feature>
<dbReference type="InterPro" id="IPR055164">
    <property type="entry name" value="EDR1/CTR1/ARMC3-like_pept-like"/>
</dbReference>
<comment type="catalytic activity">
    <reaction evidence="11">
        <text>L-seryl-[protein] + ATP = O-phospho-L-seryl-[protein] + ADP + H(+)</text>
        <dbReference type="Rhea" id="RHEA:17989"/>
        <dbReference type="Rhea" id="RHEA-COMP:9863"/>
        <dbReference type="Rhea" id="RHEA-COMP:11604"/>
        <dbReference type="ChEBI" id="CHEBI:15378"/>
        <dbReference type="ChEBI" id="CHEBI:29999"/>
        <dbReference type="ChEBI" id="CHEBI:30616"/>
        <dbReference type="ChEBI" id="CHEBI:83421"/>
        <dbReference type="ChEBI" id="CHEBI:456216"/>
        <dbReference type="EC" id="2.7.11.1"/>
    </reaction>
</comment>
<dbReference type="PROSITE" id="PS50011">
    <property type="entry name" value="PROTEIN_KINASE_DOM"/>
    <property type="match status" value="1"/>
</dbReference>
<evidence type="ECO:0000256" key="9">
    <source>
        <dbReference type="ARBA" id="ARBA00023136"/>
    </source>
</evidence>
<dbReference type="PANTHER" id="PTHR44329:SF284">
    <property type="entry name" value="SERINE_THREONINE-PROTEIN KINASE EDR1-LIKE ISOFORM X2"/>
    <property type="match status" value="1"/>
</dbReference>
<comment type="caution">
    <text evidence="15">The sequence shown here is derived from an EMBL/GenBank/DDBJ whole genome shotgun (WGS) entry which is preliminary data.</text>
</comment>
<feature type="region of interest" description="Disordered" evidence="13">
    <location>
        <begin position="1"/>
        <end position="77"/>
    </location>
</feature>
<keyword evidence="5" id="KW-0808">Transferase</keyword>
<dbReference type="CDD" id="cd13999">
    <property type="entry name" value="STKc_MAP3K-like"/>
    <property type="match status" value="1"/>
</dbReference>
<evidence type="ECO:0000313" key="16">
    <source>
        <dbReference type="Proteomes" id="UP001222027"/>
    </source>
</evidence>
<keyword evidence="4" id="KW-0723">Serine/threonine-protein kinase</keyword>
<feature type="compositionally biased region" description="Basic residues" evidence="13">
    <location>
        <begin position="1"/>
        <end position="12"/>
    </location>
</feature>
<evidence type="ECO:0000256" key="5">
    <source>
        <dbReference type="ARBA" id="ARBA00022679"/>
    </source>
</evidence>
<proteinExistence type="inferred from homology"/>
<keyword evidence="8 12" id="KW-0067">ATP-binding</keyword>
<keyword evidence="9" id="KW-0472">Membrane</keyword>
<dbReference type="Gene3D" id="1.10.510.10">
    <property type="entry name" value="Transferase(Phosphotransferase) domain 1"/>
    <property type="match status" value="1"/>
</dbReference>
<evidence type="ECO:0000256" key="10">
    <source>
        <dbReference type="ARBA" id="ARBA00047899"/>
    </source>
</evidence>
<dbReference type="Pfam" id="PF14381">
    <property type="entry name" value="EDR1_CTR1_ARMC3_pept"/>
    <property type="match status" value="1"/>
</dbReference>
<dbReference type="Proteomes" id="UP001222027">
    <property type="component" value="Unassembled WGS sequence"/>
</dbReference>
<dbReference type="PROSITE" id="PS00108">
    <property type="entry name" value="PROTEIN_KINASE_ST"/>
    <property type="match status" value="1"/>
</dbReference>
<evidence type="ECO:0000313" key="15">
    <source>
        <dbReference type="EMBL" id="KAJ8465492.1"/>
    </source>
</evidence>
<feature type="domain" description="Protein kinase" evidence="14">
    <location>
        <begin position="647"/>
        <end position="901"/>
    </location>
</feature>
<evidence type="ECO:0000256" key="11">
    <source>
        <dbReference type="ARBA" id="ARBA00048679"/>
    </source>
</evidence>
<evidence type="ECO:0000256" key="4">
    <source>
        <dbReference type="ARBA" id="ARBA00022527"/>
    </source>
</evidence>
<dbReference type="InterPro" id="IPR008271">
    <property type="entry name" value="Ser/Thr_kinase_AS"/>
</dbReference>
<accession>A0AAV8P619</accession>
<dbReference type="Gene3D" id="3.30.200.20">
    <property type="entry name" value="Phosphorylase Kinase, domain 1"/>
    <property type="match status" value="1"/>
</dbReference>
<dbReference type="FunFam" id="3.30.200.20:FF:000060">
    <property type="entry name" value="Serine/threonine-protein kinase isoform 1"/>
    <property type="match status" value="1"/>
</dbReference>
<keyword evidence="6 12" id="KW-0547">Nucleotide-binding</keyword>
<dbReference type="InterPro" id="IPR001245">
    <property type="entry name" value="Ser-Thr/Tyr_kinase_cat_dom"/>
</dbReference>
<dbReference type="EMBL" id="JAQQAF010000008">
    <property type="protein sequence ID" value="KAJ8465492.1"/>
    <property type="molecule type" value="Genomic_DNA"/>
</dbReference>
<dbReference type="GO" id="GO:0016020">
    <property type="term" value="C:membrane"/>
    <property type="evidence" value="ECO:0007669"/>
    <property type="project" value="UniProtKB-SubCell"/>
</dbReference>
<feature type="region of interest" description="Disordered" evidence="13">
    <location>
        <begin position="397"/>
        <end position="434"/>
    </location>
</feature>
<keyword evidence="7" id="KW-0418">Kinase</keyword>
<dbReference type="GO" id="GO:0004674">
    <property type="term" value="F:protein serine/threonine kinase activity"/>
    <property type="evidence" value="ECO:0007669"/>
    <property type="project" value="UniProtKB-KW"/>
</dbReference>
<feature type="compositionally biased region" description="Low complexity" evidence="13">
    <location>
        <begin position="334"/>
        <end position="348"/>
    </location>
</feature>
<organism evidence="15 16">
    <name type="scientific">Ensete ventricosum</name>
    <name type="common">Abyssinian banana</name>
    <name type="synonym">Musa ensete</name>
    <dbReference type="NCBI Taxonomy" id="4639"/>
    <lineage>
        <taxon>Eukaryota</taxon>
        <taxon>Viridiplantae</taxon>
        <taxon>Streptophyta</taxon>
        <taxon>Embryophyta</taxon>
        <taxon>Tracheophyta</taxon>
        <taxon>Spermatophyta</taxon>
        <taxon>Magnoliopsida</taxon>
        <taxon>Liliopsida</taxon>
        <taxon>Zingiberales</taxon>
        <taxon>Musaceae</taxon>
        <taxon>Ensete</taxon>
    </lineage>
</organism>
<evidence type="ECO:0000256" key="12">
    <source>
        <dbReference type="PROSITE-ProRule" id="PRU10141"/>
    </source>
</evidence>
<evidence type="ECO:0000256" key="3">
    <source>
        <dbReference type="ARBA" id="ARBA00012513"/>
    </source>
</evidence>
<evidence type="ECO:0000256" key="8">
    <source>
        <dbReference type="ARBA" id="ARBA00022840"/>
    </source>
</evidence>
<keyword evidence="16" id="KW-1185">Reference proteome</keyword>
<sequence length="942" mass="103673">MKHIFKIKRHPHRSNEIPAPAAAAASSSSPSPLPSTSTVSPSCASDHRAAASPTPPSPSEPPRSAAAADDRQDYLSSEEEFQMQLALAISASNSEFRGDLDGDQIRAAKLLSLGRDRIEQGMEEGTAESLSRRYWDYNVLDYGEKVMDGFYDIFGPLGNSANHGRMPSLHELQTGIGDLGFEVIVVNRAIDPALVELEQVAQCILLGCPTAEIGLLVQRISELVMEHMGGPVRDANDMLTKWMEKSTELRTTQQTSLLPIGCIRIGLSRHRALLFKVLADNVGIPCRLVKGSHYTGVDDDAVNIIKLAEREFLVDLMAAPGTLIPADVLSLKDTSSNPKSKNMSPSTSKPEEDHFKVELLGGEHKGGNEVPFLDESKALDKRLRYEKSIVIPSVQSDCNGESSTTSGALSGGNMSLCMQDQPDQSTSSTSATCSKQKGIVGAAADGDNTGKRKVNMALNPQNAVDSTNLFAELNPLRVIRVGQSSPHSKATDSTNGGYQRRSEKVALGPGRSQVPLIWKGRSACNEIRNTKQNNIVELSVPQRNHVLNASSSKIPSPAAKVYSGGSTNVAGSSISSNSVGVMMLQQKTGITNWIVAILICQQINHLSQFYHLEKIDQESSSSSQARPSQLDPMLDDVAEWEIPWEDLIIGERIGLGSYGEVYRADWNGTEVAVKKFLDQDFYGDALDEFRSEVQIMRRLRHPNVVLFMGAVTRPPNLSIVSEFLPRGSLYRILHRPHCQIDENRRIKMALDVAKGMNCLHTSVPTIVHRDLKSPNLLVDKNWTVKVCDFGLSRLKHSTFLSSKSTAGTPEWMAPEVLRNEKSNEKCDVYSFGVILWELATLRMPWSGMNPMQVVGAVGFQDRRLDIPKEVDPLVGRIIWECWQTDPSLRPSFAQLTTALRYEQSRQDCSTVLRVPIRPMEIGATERSPPFHVSEIKRFRVSC</sequence>
<reference evidence="15 16" key="1">
    <citation type="submission" date="2022-12" db="EMBL/GenBank/DDBJ databases">
        <title>Chromosome-scale assembly of the Ensete ventricosum genome.</title>
        <authorList>
            <person name="Dussert Y."/>
            <person name="Stocks J."/>
            <person name="Wendawek A."/>
            <person name="Woldeyes F."/>
            <person name="Nichols R.A."/>
            <person name="Borrell J.S."/>
        </authorList>
    </citation>
    <scope>NUCLEOTIDE SEQUENCE [LARGE SCALE GENOMIC DNA]</scope>
    <source>
        <strain evidence="16">cv. Maze</strain>
        <tissue evidence="15">Seeds</tissue>
    </source>
</reference>
<dbReference type="SUPFAM" id="SSF56112">
    <property type="entry name" value="Protein kinase-like (PK-like)"/>
    <property type="match status" value="1"/>
</dbReference>
<gene>
    <name evidence="15" type="ORF">OPV22_028044</name>
</gene>
<dbReference type="EC" id="2.7.11.1" evidence="3"/>
<dbReference type="Pfam" id="PF07714">
    <property type="entry name" value="PK_Tyr_Ser-Thr"/>
    <property type="match status" value="1"/>
</dbReference>
<dbReference type="AlphaFoldDB" id="A0AAV8P619"/>
<protein>
    <recommendedName>
        <fullName evidence="3">non-specific serine/threonine protein kinase</fullName>
        <ecNumber evidence="3">2.7.11.1</ecNumber>
    </recommendedName>
</protein>
<dbReference type="InterPro" id="IPR051681">
    <property type="entry name" value="Ser/Thr_Kinases-Pseudokinases"/>
</dbReference>
<evidence type="ECO:0000256" key="1">
    <source>
        <dbReference type="ARBA" id="ARBA00004370"/>
    </source>
</evidence>
<dbReference type="GO" id="GO:0005524">
    <property type="term" value="F:ATP binding"/>
    <property type="evidence" value="ECO:0007669"/>
    <property type="project" value="UniProtKB-UniRule"/>
</dbReference>
<evidence type="ECO:0000259" key="14">
    <source>
        <dbReference type="PROSITE" id="PS50011"/>
    </source>
</evidence>